<feature type="binding site" evidence="9">
    <location>
        <begin position="160"/>
        <end position="170"/>
    </location>
    <ligand>
        <name>ATP</name>
        <dbReference type="ChEBI" id="CHEBI:30616"/>
    </ligand>
</feature>
<evidence type="ECO:0000259" key="11">
    <source>
        <dbReference type="Pfam" id="PF00288"/>
    </source>
</evidence>
<protein>
    <recommendedName>
        <fullName evidence="3 9">4-diphosphocytidyl-2-C-methyl-D-erythritol kinase</fullName>
        <shortName evidence="9">CMK</shortName>
        <ecNumber evidence="2 9">2.7.1.148</ecNumber>
    </recommendedName>
    <alternativeName>
        <fullName evidence="8 9">4-(cytidine-5'-diphospho)-2-C-methyl-D-erythritol kinase</fullName>
    </alternativeName>
</protein>
<dbReference type="Proteomes" id="UP000216871">
    <property type="component" value="Unassembled WGS sequence"/>
</dbReference>
<evidence type="ECO:0000256" key="6">
    <source>
        <dbReference type="ARBA" id="ARBA00022777"/>
    </source>
</evidence>
<sequence>MTAVMTHPIRNADGRTATSTPASERESTASQPTRRPKSDRANGSDDGSITGNITSGVTVSVDCPAKTNLTLEVGPTHAEWGGRHELDTIYCAVGVYDTVTASAKRAGTGFSLDLAGAHLGDLAASDSDMRRNHAVLALFAMAQAAGRDPDVALTITKRIPVGAGLGGGSADAAATILAVNRLWGLGWPIERLRGIAATLGADMPFCLTGGFAHGTGYGEQIEDIAFDSSAGRSLIAQGFAGEVLIGAYQTQLRTPDVYRKFDTLSAKAGAASANRNHLQSAAIDLHPRSGQAIDAAARAGAHHAFVSGSGPSVVAFVADDAVAAKVIGAWRGDGLVDRIIRAKAPAKPIIGVRQ</sequence>
<keyword evidence="4 9" id="KW-0808">Transferase</keyword>
<dbReference type="PANTHER" id="PTHR43527">
    <property type="entry name" value="4-DIPHOSPHOCYTIDYL-2-C-METHYL-D-ERYTHRITOL KINASE, CHLOROPLASTIC"/>
    <property type="match status" value="1"/>
</dbReference>
<keyword evidence="9" id="KW-0414">Isoprene biosynthesis</keyword>
<dbReference type="UniPathway" id="UPA00056">
    <property type="reaction ID" value="UER00094"/>
</dbReference>
<feature type="compositionally biased region" description="Polar residues" evidence="10">
    <location>
        <begin position="16"/>
        <end position="33"/>
    </location>
</feature>
<dbReference type="AlphaFoldDB" id="A0A261FLY4"/>
<feature type="active site" evidence="9">
    <location>
        <position position="66"/>
    </location>
</feature>
<evidence type="ECO:0000313" key="14">
    <source>
        <dbReference type="Proteomes" id="UP000216871"/>
    </source>
</evidence>
<reference evidence="13 14" key="1">
    <citation type="journal article" date="2017" name="BMC Genomics">
        <title>Comparative genomic and phylogenomic analyses of the Bifidobacteriaceae family.</title>
        <authorList>
            <person name="Lugli G.A."/>
            <person name="Milani C."/>
            <person name="Turroni F."/>
            <person name="Duranti S."/>
            <person name="Mancabelli L."/>
            <person name="Mangifesta M."/>
            <person name="Ferrario C."/>
            <person name="Modesto M."/>
            <person name="Mattarelli P."/>
            <person name="Jiri K."/>
            <person name="van Sinderen D."/>
            <person name="Ventura M."/>
        </authorList>
    </citation>
    <scope>NUCLEOTIDE SEQUENCE [LARGE SCALE GENOMIC DNA]</scope>
    <source>
        <strain evidence="13 14">DSM 100196</strain>
    </source>
</reference>
<evidence type="ECO:0000256" key="4">
    <source>
        <dbReference type="ARBA" id="ARBA00022679"/>
    </source>
</evidence>
<dbReference type="InterPro" id="IPR036554">
    <property type="entry name" value="GHMP_kinase_C_sf"/>
</dbReference>
<comment type="caution">
    <text evidence="13">The sequence shown here is derived from an EMBL/GenBank/DDBJ whole genome shotgun (WGS) entry which is preliminary data.</text>
</comment>
<evidence type="ECO:0000256" key="5">
    <source>
        <dbReference type="ARBA" id="ARBA00022741"/>
    </source>
</evidence>
<comment type="pathway">
    <text evidence="9">Isoprenoid biosynthesis; isopentenyl diphosphate biosynthesis via DXP pathway; isopentenyl diphosphate from 1-deoxy-D-xylulose 5-phosphate: step 3/6.</text>
</comment>
<evidence type="ECO:0000256" key="10">
    <source>
        <dbReference type="SAM" id="MobiDB-lite"/>
    </source>
</evidence>
<feature type="domain" description="GHMP kinase C-terminal" evidence="12">
    <location>
        <begin position="266"/>
        <end position="331"/>
    </location>
</feature>
<dbReference type="GO" id="GO:0050515">
    <property type="term" value="F:4-(cytidine 5'-diphospho)-2-C-methyl-D-erythritol kinase activity"/>
    <property type="evidence" value="ECO:0007669"/>
    <property type="project" value="UniProtKB-UniRule"/>
</dbReference>
<dbReference type="InterPro" id="IPR020568">
    <property type="entry name" value="Ribosomal_Su5_D2-typ_SF"/>
</dbReference>
<keyword evidence="5 9" id="KW-0547">Nucleotide-binding</keyword>
<evidence type="ECO:0000259" key="12">
    <source>
        <dbReference type="Pfam" id="PF08544"/>
    </source>
</evidence>
<dbReference type="InterPro" id="IPR004424">
    <property type="entry name" value="IspE"/>
</dbReference>
<evidence type="ECO:0000256" key="9">
    <source>
        <dbReference type="HAMAP-Rule" id="MF_00061"/>
    </source>
</evidence>
<dbReference type="GO" id="GO:0005524">
    <property type="term" value="F:ATP binding"/>
    <property type="evidence" value="ECO:0007669"/>
    <property type="project" value="UniProtKB-UniRule"/>
</dbReference>
<dbReference type="EMBL" id="MWWW01000009">
    <property type="protein sequence ID" value="OZG60157.1"/>
    <property type="molecule type" value="Genomic_DNA"/>
</dbReference>
<dbReference type="InterPro" id="IPR014721">
    <property type="entry name" value="Ribsml_uS5_D2-typ_fold_subgr"/>
</dbReference>
<dbReference type="Gene3D" id="3.30.230.10">
    <property type="match status" value="1"/>
</dbReference>
<evidence type="ECO:0000256" key="3">
    <source>
        <dbReference type="ARBA" id="ARBA00017473"/>
    </source>
</evidence>
<evidence type="ECO:0000256" key="7">
    <source>
        <dbReference type="ARBA" id="ARBA00022840"/>
    </source>
</evidence>
<comment type="function">
    <text evidence="9">Catalyzes the phosphorylation of the position 2 hydroxy group of 4-diphosphocytidyl-2C-methyl-D-erythritol.</text>
</comment>
<feature type="compositionally biased region" description="Polar residues" evidence="10">
    <location>
        <begin position="45"/>
        <end position="54"/>
    </location>
</feature>
<dbReference type="InterPro" id="IPR006204">
    <property type="entry name" value="GHMP_kinase_N_dom"/>
</dbReference>
<comment type="catalytic activity">
    <reaction evidence="9">
        <text>4-CDP-2-C-methyl-D-erythritol + ATP = 4-CDP-2-C-methyl-D-erythritol 2-phosphate + ADP + H(+)</text>
        <dbReference type="Rhea" id="RHEA:18437"/>
        <dbReference type="ChEBI" id="CHEBI:15378"/>
        <dbReference type="ChEBI" id="CHEBI:30616"/>
        <dbReference type="ChEBI" id="CHEBI:57823"/>
        <dbReference type="ChEBI" id="CHEBI:57919"/>
        <dbReference type="ChEBI" id="CHEBI:456216"/>
        <dbReference type="EC" id="2.7.1.148"/>
    </reaction>
</comment>
<feature type="active site" evidence="9">
    <location>
        <position position="202"/>
    </location>
</feature>
<dbReference type="GO" id="GO:0016114">
    <property type="term" value="P:terpenoid biosynthetic process"/>
    <property type="evidence" value="ECO:0007669"/>
    <property type="project" value="InterPro"/>
</dbReference>
<evidence type="ECO:0000256" key="2">
    <source>
        <dbReference type="ARBA" id="ARBA00012052"/>
    </source>
</evidence>
<feature type="region of interest" description="Disordered" evidence="10">
    <location>
        <begin position="1"/>
        <end position="54"/>
    </location>
</feature>
<dbReference type="RefSeq" id="WP_233428161.1">
    <property type="nucleotide sequence ID" value="NZ_MWWW01000009.1"/>
</dbReference>
<dbReference type="Pfam" id="PF08544">
    <property type="entry name" value="GHMP_kinases_C"/>
    <property type="match status" value="1"/>
</dbReference>
<dbReference type="InterPro" id="IPR013750">
    <property type="entry name" value="GHMP_kinase_C_dom"/>
</dbReference>
<evidence type="ECO:0000313" key="13">
    <source>
        <dbReference type="EMBL" id="OZG60157.1"/>
    </source>
</evidence>
<comment type="similarity">
    <text evidence="1 9">Belongs to the GHMP kinase family. IspE subfamily.</text>
</comment>
<dbReference type="SUPFAM" id="SSF54211">
    <property type="entry name" value="Ribosomal protein S5 domain 2-like"/>
    <property type="match status" value="1"/>
</dbReference>
<keyword evidence="7 9" id="KW-0067">ATP-binding</keyword>
<keyword evidence="14" id="KW-1185">Reference proteome</keyword>
<name>A0A261FLY4_9BIFI</name>
<dbReference type="SUPFAM" id="SSF55060">
    <property type="entry name" value="GHMP Kinase, C-terminal domain"/>
    <property type="match status" value="1"/>
</dbReference>
<accession>A0A261FLY4</accession>
<dbReference type="PANTHER" id="PTHR43527:SF2">
    <property type="entry name" value="4-DIPHOSPHOCYTIDYL-2-C-METHYL-D-ERYTHRITOL KINASE, CHLOROPLASTIC"/>
    <property type="match status" value="1"/>
</dbReference>
<dbReference type="EC" id="2.7.1.148" evidence="2 9"/>
<gene>
    <name evidence="9" type="primary">ispE</name>
    <name evidence="13" type="ORF">BMYO_0978</name>
</gene>
<organism evidence="13 14">
    <name type="scientific">Bifidobacterium myosotis</name>
    <dbReference type="NCBI Taxonomy" id="1630166"/>
    <lineage>
        <taxon>Bacteria</taxon>
        <taxon>Bacillati</taxon>
        <taxon>Actinomycetota</taxon>
        <taxon>Actinomycetes</taxon>
        <taxon>Bifidobacteriales</taxon>
        <taxon>Bifidobacteriaceae</taxon>
        <taxon>Bifidobacterium</taxon>
    </lineage>
</organism>
<feature type="domain" description="GHMP kinase N-terminal" evidence="11">
    <location>
        <begin position="135"/>
        <end position="210"/>
    </location>
</feature>
<keyword evidence="6 9" id="KW-0418">Kinase</keyword>
<proteinExistence type="inferred from homology"/>
<evidence type="ECO:0000256" key="1">
    <source>
        <dbReference type="ARBA" id="ARBA00009684"/>
    </source>
</evidence>
<dbReference type="GO" id="GO:0019288">
    <property type="term" value="P:isopentenyl diphosphate biosynthetic process, methylerythritol 4-phosphate pathway"/>
    <property type="evidence" value="ECO:0007669"/>
    <property type="project" value="UniProtKB-UniRule"/>
</dbReference>
<dbReference type="Gene3D" id="3.30.70.890">
    <property type="entry name" value="GHMP kinase, C-terminal domain"/>
    <property type="match status" value="1"/>
</dbReference>
<evidence type="ECO:0000256" key="8">
    <source>
        <dbReference type="ARBA" id="ARBA00032554"/>
    </source>
</evidence>
<dbReference type="HAMAP" id="MF_00061">
    <property type="entry name" value="IspE"/>
    <property type="match status" value="1"/>
</dbReference>
<dbReference type="Pfam" id="PF00288">
    <property type="entry name" value="GHMP_kinases_N"/>
    <property type="match status" value="1"/>
</dbReference>